<evidence type="ECO:0000313" key="2">
    <source>
        <dbReference type="EnsemblMetazoa" id="ACUA019429-PA"/>
    </source>
</evidence>
<evidence type="ECO:0000313" key="3">
    <source>
        <dbReference type="Proteomes" id="UP000075883"/>
    </source>
</evidence>
<reference evidence="3" key="1">
    <citation type="submission" date="2013-09" db="EMBL/GenBank/DDBJ databases">
        <title>The Genome Sequence of Anopheles culicifacies species A.</title>
        <authorList>
            <consortium name="The Broad Institute Genomics Platform"/>
            <person name="Neafsey D.E."/>
            <person name="Besansky N."/>
            <person name="Howell P."/>
            <person name="Walton C."/>
            <person name="Young S.K."/>
            <person name="Zeng Q."/>
            <person name="Gargeya S."/>
            <person name="Fitzgerald M."/>
            <person name="Haas B."/>
            <person name="Abouelleil A."/>
            <person name="Allen A.W."/>
            <person name="Alvarado L."/>
            <person name="Arachchi H.M."/>
            <person name="Berlin A.M."/>
            <person name="Chapman S.B."/>
            <person name="Gainer-Dewar J."/>
            <person name="Goldberg J."/>
            <person name="Griggs A."/>
            <person name="Gujja S."/>
            <person name="Hansen M."/>
            <person name="Howarth C."/>
            <person name="Imamovic A."/>
            <person name="Ireland A."/>
            <person name="Larimer J."/>
            <person name="McCowan C."/>
            <person name="Murphy C."/>
            <person name="Pearson M."/>
            <person name="Poon T.W."/>
            <person name="Priest M."/>
            <person name="Roberts A."/>
            <person name="Saif S."/>
            <person name="Shea T."/>
            <person name="Sisk P."/>
            <person name="Sykes S."/>
            <person name="Wortman J."/>
            <person name="Nusbaum C."/>
            <person name="Birren B."/>
        </authorList>
    </citation>
    <scope>NUCLEOTIDE SEQUENCE [LARGE SCALE GENOMIC DNA]</scope>
    <source>
        <strain evidence="3">A-37</strain>
    </source>
</reference>
<proteinExistence type="predicted"/>
<dbReference type="EMBL" id="AXCM01000085">
    <property type="status" value="NOT_ANNOTATED_CDS"/>
    <property type="molecule type" value="Genomic_DNA"/>
</dbReference>
<organism evidence="2 3">
    <name type="scientific">Anopheles culicifacies</name>
    <dbReference type="NCBI Taxonomy" id="139723"/>
    <lineage>
        <taxon>Eukaryota</taxon>
        <taxon>Metazoa</taxon>
        <taxon>Ecdysozoa</taxon>
        <taxon>Arthropoda</taxon>
        <taxon>Hexapoda</taxon>
        <taxon>Insecta</taxon>
        <taxon>Pterygota</taxon>
        <taxon>Neoptera</taxon>
        <taxon>Endopterygota</taxon>
        <taxon>Diptera</taxon>
        <taxon>Nematocera</taxon>
        <taxon>Culicoidea</taxon>
        <taxon>Culicidae</taxon>
        <taxon>Anophelinae</taxon>
        <taxon>Anopheles</taxon>
        <taxon>culicifacies species complex</taxon>
    </lineage>
</organism>
<name>A0A182MJ07_9DIPT</name>
<keyword evidence="3" id="KW-1185">Reference proteome</keyword>
<dbReference type="VEuPathDB" id="VectorBase:ACUA019429"/>
<reference evidence="2" key="2">
    <citation type="submission" date="2020-05" db="UniProtKB">
        <authorList>
            <consortium name="EnsemblMetazoa"/>
        </authorList>
    </citation>
    <scope>IDENTIFICATION</scope>
    <source>
        <strain evidence="2">A-37</strain>
    </source>
</reference>
<dbReference type="EnsemblMetazoa" id="ACUA019429-RA">
    <property type="protein sequence ID" value="ACUA019429-PA"/>
    <property type="gene ID" value="ACUA019429"/>
</dbReference>
<accession>A0A182MJ07</accession>
<dbReference type="Proteomes" id="UP000075883">
    <property type="component" value="Unassembled WGS sequence"/>
</dbReference>
<dbReference type="AlphaFoldDB" id="A0A182MJ07"/>
<sequence length="144" mass="16210">MSIDPINETNATTTHRYHTHSNHRSSTLLVEQLVQTTPQFTACYTNTLSSAALATASDEGLHATVYECTEPAEASHELLDYYLNDSIGPSPNAKNASFDRLDLKLDTLDFSLTRRLLGAVFFLLIIYAWKQYIDDEEESDTIYI</sequence>
<protein>
    <submittedName>
        <fullName evidence="2">Uncharacterized protein</fullName>
    </submittedName>
</protein>
<feature type="region of interest" description="Disordered" evidence="1">
    <location>
        <begin position="1"/>
        <end position="23"/>
    </location>
</feature>
<evidence type="ECO:0000256" key="1">
    <source>
        <dbReference type="SAM" id="MobiDB-lite"/>
    </source>
</evidence>